<evidence type="ECO:0000256" key="4">
    <source>
        <dbReference type="ARBA" id="ARBA00023004"/>
    </source>
</evidence>
<feature type="domain" description="2Fe-2S ferredoxin-type" evidence="7">
    <location>
        <begin position="2"/>
        <end position="105"/>
    </location>
</feature>
<name>M1VB92_9SPHN</name>
<comment type="cofactor">
    <cofactor evidence="6">
        <name>[2Fe-2S] cluster</name>
        <dbReference type="ChEBI" id="CHEBI:190135"/>
    </cofactor>
</comment>
<dbReference type="InterPro" id="IPR036010">
    <property type="entry name" value="2Fe-2S_ferredoxin-like_sf"/>
</dbReference>
<keyword evidence="3" id="KW-0479">Metal-binding</keyword>
<keyword evidence="2" id="KW-0001">2Fe-2S</keyword>
<dbReference type="SMR" id="M1VB92"/>
<dbReference type="PANTHER" id="PTHR23426">
    <property type="entry name" value="FERREDOXIN/ADRENODOXIN"/>
    <property type="match status" value="1"/>
</dbReference>
<accession>M1VB92</accession>
<evidence type="ECO:0000256" key="2">
    <source>
        <dbReference type="ARBA" id="ARBA00022714"/>
    </source>
</evidence>
<dbReference type="GO" id="GO:0140647">
    <property type="term" value="P:P450-containing electron transport chain"/>
    <property type="evidence" value="ECO:0007669"/>
    <property type="project" value="InterPro"/>
</dbReference>
<evidence type="ECO:0000256" key="6">
    <source>
        <dbReference type="ARBA" id="ARBA00034078"/>
    </source>
</evidence>
<protein>
    <submittedName>
        <fullName evidence="8">[2Fe-2S]ferredoxin</fullName>
    </submittedName>
</protein>
<dbReference type="PANTHER" id="PTHR23426:SF65">
    <property type="entry name" value="FERREDOXIN-2, MITOCHONDRIAL"/>
    <property type="match status" value="1"/>
</dbReference>
<evidence type="ECO:0000313" key="8">
    <source>
        <dbReference type="EMBL" id="BAM93330.1"/>
    </source>
</evidence>
<sequence length="105" mass="11329">MAKLNVVTREGQEVVLEGEEGLSVMEIIRDGGIDELLALCGGCCSCATCHVHVDPAFADKLPPISEDENDLLDSSDHRNDQSRLSCQLTFSAELDGLRVTIAPED</sequence>
<proteinExistence type="inferred from homology"/>
<keyword evidence="5" id="KW-0411">Iron-sulfur</keyword>
<gene>
    <name evidence="8" type="primary">kdx</name>
</gene>
<dbReference type="InterPro" id="IPR012675">
    <property type="entry name" value="Beta-grasp_dom_sf"/>
</dbReference>
<dbReference type="GO" id="GO:0051537">
    <property type="term" value="F:2 iron, 2 sulfur cluster binding"/>
    <property type="evidence" value="ECO:0007669"/>
    <property type="project" value="UniProtKB-KW"/>
</dbReference>
<reference evidence="8" key="1">
    <citation type="journal article" date="2013" name="Appl. Environ. Microbiol.">
        <title>Bacterial Cytochrome P450 System Catabolizing the Fusarium Toxin Deoxynivalenol.</title>
        <authorList>
            <person name="Ito M."/>
            <person name="Sato I."/>
            <person name="Ishizaka M."/>
            <person name="Yoshida S."/>
            <person name="Koitabashi M."/>
            <person name="Yoshida S."/>
            <person name="Tsushima S."/>
        </authorList>
    </citation>
    <scope>NUCLEOTIDE SEQUENCE</scope>
    <source>
        <strain evidence="8">KSM1</strain>
    </source>
</reference>
<keyword evidence="4" id="KW-0408">Iron</keyword>
<dbReference type="Gene3D" id="3.10.20.30">
    <property type="match status" value="1"/>
</dbReference>
<organism evidence="8">
    <name type="scientific">Sphingomonas sp. KSM1</name>
    <dbReference type="NCBI Taxonomy" id="1228049"/>
    <lineage>
        <taxon>Bacteria</taxon>
        <taxon>Pseudomonadati</taxon>
        <taxon>Pseudomonadota</taxon>
        <taxon>Alphaproteobacteria</taxon>
        <taxon>Sphingomonadales</taxon>
        <taxon>Sphingomonadaceae</taxon>
        <taxon>Sphingomonas</taxon>
    </lineage>
</organism>
<dbReference type="InterPro" id="IPR001041">
    <property type="entry name" value="2Fe-2S_ferredoxin-type"/>
</dbReference>
<dbReference type="Pfam" id="PF00111">
    <property type="entry name" value="Fer2"/>
    <property type="match status" value="1"/>
</dbReference>
<dbReference type="GO" id="GO:0046872">
    <property type="term" value="F:metal ion binding"/>
    <property type="evidence" value="ECO:0007669"/>
    <property type="project" value="UniProtKB-KW"/>
</dbReference>
<comment type="similarity">
    <text evidence="1">Belongs to the adrenodoxin/putidaredoxin family.</text>
</comment>
<evidence type="ECO:0000259" key="7">
    <source>
        <dbReference type="PROSITE" id="PS51085"/>
    </source>
</evidence>
<dbReference type="EMBL" id="AB744216">
    <property type="protein sequence ID" value="BAM93330.1"/>
    <property type="molecule type" value="Genomic_DNA"/>
</dbReference>
<evidence type="ECO:0000256" key="5">
    <source>
        <dbReference type="ARBA" id="ARBA00023014"/>
    </source>
</evidence>
<evidence type="ECO:0000256" key="1">
    <source>
        <dbReference type="ARBA" id="ARBA00010914"/>
    </source>
</evidence>
<dbReference type="PRINTS" id="PR00355">
    <property type="entry name" value="ADRENODOXIN"/>
</dbReference>
<dbReference type="GO" id="GO:0009055">
    <property type="term" value="F:electron transfer activity"/>
    <property type="evidence" value="ECO:0007669"/>
    <property type="project" value="TreeGrafter"/>
</dbReference>
<evidence type="ECO:0000256" key="3">
    <source>
        <dbReference type="ARBA" id="ARBA00022723"/>
    </source>
</evidence>
<dbReference type="CDD" id="cd00207">
    <property type="entry name" value="fer2"/>
    <property type="match status" value="1"/>
</dbReference>
<dbReference type="InterPro" id="IPR001055">
    <property type="entry name" value="Adrenodoxin-like"/>
</dbReference>
<dbReference type="SUPFAM" id="SSF54292">
    <property type="entry name" value="2Fe-2S ferredoxin-like"/>
    <property type="match status" value="1"/>
</dbReference>
<dbReference type="PROSITE" id="PS51085">
    <property type="entry name" value="2FE2S_FER_2"/>
    <property type="match status" value="1"/>
</dbReference>
<dbReference type="AlphaFoldDB" id="M1VB92"/>